<feature type="region of interest" description="Disordered" evidence="3">
    <location>
        <begin position="413"/>
        <end position="450"/>
    </location>
</feature>
<dbReference type="Pfam" id="PF10595">
    <property type="entry name" value="FAM161A_B"/>
    <property type="match status" value="1"/>
</dbReference>
<keyword evidence="5" id="KW-1185">Reference proteome</keyword>
<accession>A0A9Q1IJ84</accession>
<feature type="region of interest" description="Disordered" evidence="3">
    <location>
        <begin position="604"/>
        <end position="633"/>
    </location>
</feature>
<feature type="region of interest" description="Disordered" evidence="3">
    <location>
        <begin position="646"/>
        <end position="667"/>
    </location>
</feature>
<evidence type="ECO:0000313" key="4">
    <source>
        <dbReference type="EMBL" id="KAJ8341596.1"/>
    </source>
</evidence>
<evidence type="ECO:0008006" key="6">
    <source>
        <dbReference type="Google" id="ProtNLM"/>
    </source>
</evidence>
<dbReference type="Proteomes" id="UP001152622">
    <property type="component" value="Chromosome 15"/>
</dbReference>
<protein>
    <recommendedName>
        <fullName evidence="6">Protein FAM161B</fullName>
    </recommendedName>
</protein>
<dbReference type="GO" id="GO:0044782">
    <property type="term" value="P:cilium organization"/>
    <property type="evidence" value="ECO:0007669"/>
    <property type="project" value="TreeGrafter"/>
</dbReference>
<feature type="region of interest" description="Disordered" evidence="3">
    <location>
        <begin position="356"/>
        <end position="396"/>
    </location>
</feature>
<comment type="caution">
    <text evidence="4">The sequence shown here is derived from an EMBL/GenBank/DDBJ whole genome shotgun (WGS) entry which is preliminary data.</text>
</comment>
<dbReference type="EMBL" id="JAINUF010000015">
    <property type="protein sequence ID" value="KAJ8341596.1"/>
    <property type="molecule type" value="Genomic_DNA"/>
</dbReference>
<feature type="compositionally biased region" description="Polar residues" evidence="3">
    <location>
        <begin position="658"/>
        <end position="667"/>
    </location>
</feature>
<evidence type="ECO:0000256" key="3">
    <source>
        <dbReference type="SAM" id="MobiDB-lite"/>
    </source>
</evidence>
<feature type="region of interest" description="Disordered" evidence="3">
    <location>
        <begin position="1"/>
        <end position="60"/>
    </location>
</feature>
<sequence>MSRIMSHVSNNLSLLKGNTRTENTAAEQSGSTKIKGFPPKDSSDSEAGEAVDRPKKESTMDSLLAFLQQEMESPAETELLLQHRLETMKEAHRQQLQKTGYLHQQSLEMRMLHNSLLAEGNERNASVERHLEELFSSDNKRNTGIKTSRCKGPRRFHSLSDLSSVQTVPSRASPQPRGSQRPATTSAAWASGTTVPKPFSLTLRETQRKFQLLQNKMPLDVEGDLESKRKAEEAECQKQFRAAPVPEHVYLSLYRDIAEAREEARKTGLEQRKDFLLSMQKPFRFVEREEKRKTELNKELGRPAPSPSTTKSIEVRKPIPKAVKDPGVTENLKEKELHRKIRIQIRAQDMLRKSMAPIETQVNRDDQEKRSADRTKQALGFLEEKPTFQPRTSPKVPDFDRLYKAFQKEALRRAEQKDVTRCQPFKLRTSDLPPRQSQKKSEPSQEQVGKTYLKRSHSFSGITSLSTDTLPTYITDAARKRCSAIRRSMEEKVYKEQESAQWMHVHKIKSQGMKSTVISRAKAMDPHRSLKEVYQEKLKQHRETDQKRTKDYKRELQEMKTRVKVRPYLFEQVTQKNAKSDAERRYRARLEQAGLNEHFVKKKGESAGAGVTPPFTSDHEDHSSVNDAQLTNIGIEDSEEICMEEKEACDPTRKKQNENYISQMGAE</sequence>
<keyword evidence="2" id="KW-0175">Coiled coil</keyword>
<dbReference type="GO" id="GO:0005856">
    <property type="term" value="C:cytoskeleton"/>
    <property type="evidence" value="ECO:0007669"/>
    <property type="project" value="UniProtKB-ARBA"/>
</dbReference>
<reference evidence="4" key="1">
    <citation type="journal article" date="2023" name="Science">
        <title>Genome structures resolve the early diversification of teleost fishes.</title>
        <authorList>
            <person name="Parey E."/>
            <person name="Louis A."/>
            <person name="Montfort J."/>
            <person name="Bouchez O."/>
            <person name="Roques C."/>
            <person name="Iampietro C."/>
            <person name="Lluch J."/>
            <person name="Castinel A."/>
            <person name="Donnadieu C."/>
            <person name="Desvignes T."/>
            <person name="Floi Bucao C."/>
            <person name="Jouanno E."/>
            <person name="Wen M."/>
            <person name="Mejri S."/>
            <person name="Dirks R."/>
            <person name="Jansen H."/>
            <person name="Henkel C."/>
            <person name="Chen W.J."/>
            <person name="Zahm M."/>
            <person name="Cabau C."/>
            <person name="Klopp C."/>
            <person name="Thompson A.W."/>
            <person name="Robinson-Rechavi M."/>
            <person name="Braasch I."/>
            <person name="Lecointre G."/>
            <person name="Bobe J."/>
            <person name="Postlethwait J.H."/>
            <person name="Berthelot C."/>
            <person name="Roest Crollius H."/>
            <person name="Guiguen Y."/>
        </authorList>
    </citation>
    <scope>NUCLEOTIDE SEQUENCE</scope>
    <source>
        <strain evidence="4">WJC10195</strain>
    </source>
</reference>
<feature type="compositionally biased region" description="Low complexity" evidence="3">
    <location>
        <begin position="183"/>
        <end position="192"/>
    </location>
</feature>
<feature type="compositionally biased region" description="Basic and acidic residues" evidence="3">
    <location>
        <begin position="646"/>
        <end position="657"/>
    </location>
</feature>
<organism evidence="4 5">
    <name type="scientific">Synaphobranchus kaupii</name>
    <name type="common">Kaup's arrowtooth eel</name>
    <dbReference type="NCBI Taxonomy" id="118154"/>
    <lineage>
        <taxon>Eukaryota</taxon>
        <taxon>Metazoa</taxon>
        <taxon>Chordata</taxon>
        <taxon>Craniata</taxon>
        <taxon>Vertebrata</taxon>
        <taxon>Euteleostomi</taxon>
        <taxon>Actinopterygii</taxon>
        <taxon>Neopterygii</taxon>
        <taxon>Teleostei</taxon>
        <taxon>Anguilliformes</taxon>
        <taxon>Synaphobranchidae</taxon>
        <taxon>Synaphobranchus</taxon>
    </lineage>
</organism>
<dbReference type="GO" id="GO:0005929">
    <property type="term" value="C:cilium"/>
    <property type="evidence" value="ECO:0007669"/>
    <property type="project" value="TreeGrafter"/>
</dbReference>
<feature type="compositionally biased region" description="Polar residues" evidence="3">
    <location>
        <begin position="160"/>
        <end position="182"/>
    </location>
</feature>
<dbReference type="PANTHER" id="PTHR21501">
    <property type="entry name" value="PROTEIN FAM-161"/>
    <property type="match status" value="1"/>
</dbReference>
<feature type="compositionally biased region" description="Basic residues" evidence="3">
    <location>
        <begin position="148"/>
        <end position="157"/>
    </location>
</feature>
<dbReference type="AlphaFoldDB" id="A0A9Q1IJ84"/>
<name>A0A9Q1IJ84_SYNKA</name>
<comment type="similarity">
    <text evidence="1">Belongs to the FAM161 family.</text>
</comment>
<dbReference type="OrthoDB" id="2150121at2759"/>
<feature type="compositionally biased region" description="Basic and acidic residues" evidence="3">
    <location>
        <begin position="362"/>
        <end position="386"/>
    </location>
</feature>
<proteinExistence type="inferred from homology"/>
<dbReference type="InterPro" id="IPR051655">
    <property type="entry name" value="FAM161"/>
</dbReference>
<evidence type="ECO:0000256" key="2">
    <source>
        <dbReference type="ARBA" id="ARBA00023054"/>
    </source>
</evidence>
<evidence type="ECO:0000256" key="1">
    <source>
        <dbReference type="ARBA" id="ARBA00006663"/>
    </source>
</evidence>
<dbReference type="PANTHER" id="PTHR21501:SF4">
    <property type="entry name" value="PROTEIN FAM161B"/>
    <property type="match status" value="1"/>
</dbReference>
<feature type="compositionally biased region" description="Basic and acidic residues" evidence="3">
    <location>
        <begin position="50"/>
        <end position="59"/>
    </location>
</feature>
<feature type="region of interest" description="Disordered" evidence="3">
    <location>
        <begin position="140"/>
        <end position="192"/>
    </location>
</feature>
<feature type="compositionally biased region" description="Polar residues" evidence="3">
    <location>
        <begin position="7"/>
        <end position="32"/>
    </location>
</feature>
<evidence type="ECO:0000313" key="5">
    <source>
        <dbReference type="Proteomes" id="UP001152622"/>
    </source>
</evidence>
<dbReference type="InterPro" id="IPR019579">
    <property type="entry name" value="FAM161A/B"/>
</dbReference>
<gene>
    <name evidence="4" type="ORF">SKAU_G00338870</name>
</gene>